<feature type="transmembrane region" description="Helical" evidence="2">
    <location>
        <begin position="45"/>
        <end position="61"/>
    </location>
</feature>
<evidence type="ECO:0000256" key="2">
    <source>
        <dbReference type="SAM" id="Phobius"/>
    </source>
</evidence>
<proteinExistence type="predicted"/>
<feature type="region of interest" description="Disordered" evidence="1">
    <location>
        <begin position="90"/>
        <end position="148"/>
    </location>
</feature>
<comment type="caution">
    <text evidence="3">The sequence shown here is derived from an EMBL/GenBank/DDBJ whole genome shotgun (WGS) entry which is preliminary data.</text>
</comment>
<evidence type="ECO:0000256" key="1">
    <source>
        <dbReference type="SAM" id="MobiDB-lite"/>
    </source>
</evidence>
<reference evidence="4" key="1">
    <citation type="journal article" date="2019" name="Int. J. Syst. Evol. Microbiol.">
        <title>The Global Catalogue of Microorganisms (GCM) 10K type strain sequencing project: providing services to taxonomists for standard genome sequencing and annotation.</title>
        <authorList>
            <consortium name="The Broad Institute Genomics Platform"/>
            <consortium name="The Broad Institute Genome Sequencing Center for Infectious Disease"/>
            <person name="Wu L."/>
            <person name="Ma J."/>
        </authorList>
    </citation>
    <scope>NUCLEOTIDE SEQUENCE [LARGE SCALE GENOMIC DNA]</scope>
    <source>
        <strain evidence="4">CGMCC 1.5362</strain>
    </source>
</reference>
<name>A0ABQ2F8P0_9MICO</name>
<feature type="compositionally biased region" description="Basic and acidic residues" evidence="1">
    <location>
        <begin position="133"/>
        <end position="148"/>
    </location>
</feature>
<keyword evidence="2" id="KW-0812">Transmembrane</keyword>
<keyword evidence="2" id="KW-1133">Transmembrane helix</keyword>
<dbReference type="InterPro" id="IPR021401">
    <property type="entry name" value="DUF3040"/>
</dbReference>
<evidence type="ECO:0000313" key="3">
    <source>
        <dbReference type="EMBL" id="GGK69546.1"/>
    </source>
</evidence>
<evidence type="ECO:0000313" key="4">
    <source>
        <dbReference type="Proteomes" id="UP000662111"/>
    </source>
</evidence>
<dbReference type="Pfam" id="PF11239">
    <property type="entry name" value="DUF3040"/>
    <property type="match status" value="1"/>
</dbReference>
<feature type="compositionally biased region" description="Gly residues" evidence="1">
    <location>
        <begin position="104"/>
        <end position="130"/>
    </location>
</feature>
<protein>
    <submittedName>
        <fullName evidence="3">Membrane protein</fullName>
    </submittedName>
</protein>
<dbReference type="Proteomes" id="UP000662111">
    <property type="component" value="Unassembled WGS sequence"/>
</dbReference>
<dbReference type="RefSeq" id="WP_022921400.1">
    <property type="nucleotide sequence ID" value="NZ_BMLB01000003.1"/>
</dbReference>
<keyword evidence="2" id="KW-0472">Membrane</keyword>
<organism evidence="3 4">
    <name type="scientific">Ornithinimicrobium pekingense</name>
    <dbReference type="NCBI Taxonomy" id="384677"/>
    <lineage>
        <taxon>Bacteria</taxon>
        <taxon>Bacillati</taxon>
        <taxon>Actinomycetota</taxon>
        <taxon>Actinomycetes</taxon>
        <taxon>Micrococcales</taxon>
        <taxon>Ornithinimicrobiaceae</taxon>
        <taxon>Ornithinimicrobium</taxon>
    </lineage>
</organism>
<gene>
    <name evidence="3" type="ORF">GCM10011509_17410</name>
</gene>
<keyword evidence="4" id="KW-1185">Reference proteome</keyword>
<accession>A0ABQ2F8P0</accession>
<sequence>MPLSEHEQRVLAQMEKALYAEDPRLASTLKSTASAAGHGLDRRRVAIGVLGALVGLALVVVGVMSQLIWVGAAGFLLMVLGGAWAAKPHGRPHLGVVGSEGRRPGPGGRGGGGGGGGRGPKGPRPTGGGSFMERMEQQWDKRREQGPS</sequence>
<dbReference type="EMBL" id="BMLB01000003">
    <property type="protein sequence ID" value="GGK69546.1"/>
    <property type="molecule type" value="Genomic_DNA"/>
</dbReference>